<dbReference type="Proteomes" id="UP000689195">
    <property type="component" value="Unassembled WGS sequence"/>
</dbReference>
<protein>
    <submittedName>
        <fullName evidence="1">Uncharacterized protein</fullName>
    </submittedName>
</protein>
<evidence type="ECO:0000313" key="2">
    <source>
        <dbReference type="Proteomes" id="UP000689195"/>
    </source>
</evidence>
<proteinExistence type="predicted"/>
<dbReference type="EMBL" id="CAJJDO010000023">
    <property type="protein sequence ID" value="CAD8152349.1"/>
    <property type="molecule type" value="Genomic_DNA"/>
</dbReference>
<keyword evidence="2" id="KW-1185">Reference proteome</keyword>
<comment type="caution">
    <text evidence="1">The sequence shown here is derived from an EMBL/GenBank/DDBJ whole genome shotgun (WGS) entry which is preliminary data.</text>
</comment>
<dbReference type="AlphaFoldDB" id="A0A8S1TMU7"/>
<accession>A0A8S1TMU7</accession>
<reference evidence="1" key="1">
    <citation type="submission" date="2021-01" db="EMBL/GenBank/DDBJ databases">
        <authorList>
            <consortium name="Genoscope - CEA"/>
            <person name="William W."/>
        </authorList>
    </citation>
    <scope>NUCLEOTIDE SEQUENCE</scope>
</reference>
<gene>
    <name evidence="1" type="ORF">PPENT_87.1.T0230003</name>
</gene>
<organism evidence="1 2">
    <name type="scientific">Paramecium pentaurelia</name>
    <dbReference type="NCBI Taxonomy" id="43138"/>
    <lineage>
        <taxon>Eukaryota</taxon>
        <taxon>Sar</taxon>
        <taxon>Alveolata</taxon>
        <taxon>Ciliophora</taxon>
        <taxon>Intramacronucleata</taxon>
        <taxon>Oligohymenophorea</taxon>
        <taxon>Peniculida</taxon>
        <taxon>Parameciidae</taxon>
        <taxon>Paramecium</taxon>
    </lineage>
</organism>
<name>A0A8S1TMU7_9CILI</name>
<sequence>MGLHQKNQIQIQIQRNRFWKLLDRCFLLIQKLCTISVQFGNLQRAKEKLYISINGKGIKLYSKWRISQVNRRRIFWHICYFKQIYRSSELS</sequence>
<evidence type="ECO:0000313" key="1">
    <source>
        <dbReference type="EMBL" id="CAD8152349.1"/>
    </source>
</evidence>